<feature type="transmembrane region" description="Helical" evidence="1">
    <location>
        <begin position="148"/>
        <end position="168"/>
    </location>
</feature>
<proteinExistence type="predicted"/>
<feature type="transmembrane region" description="Helical" evidence="1">
    <location>
        <begin position="209"/>
        <end position="229"/>
    </location>
</feature>
<name>A0A059ZYK1_ACICK</name>
<dbReference type="EMBL" id="CP005986">
    <property type="protein sequence ID" value="AIA54992.1"/>
    <property type="molecule type" value="Genomic_DNA"/>
</dbReference>
<evidence type="ECO:0000313" key="2">
    <source>
        <dbReference type="EMBL" id="AIA54992.1"/>
    </source>
</evidence>
<feature type="transmembrane region" description="Helical" evidence="1">
    <location>
        <begin position="120"/>
        <end position="142"/>
    </location>
</feature>
<dbReference type="Proteomes" id="UP000005522">
    <property type="component" value="Chromosome"/>
</dbReference>
<organism evidence="2 3">
    <name type="scientific">Acidithiobacillus caldus (strain ATCC 51756 / DSM 8584 / KU)</name>
    <dbReference type="NCBI Taxonomy" id="637389"/>
    <lineage>
        <taxon>Bacteria</taxon>
        <taxon>Pseudomonadati</taxon>
        <taxon>Pseudomonadota</taxon>
        <taxon>Acidithiobacillia</taxon>
        <taxon>Acidithiobacillales</taxon>
        <taxon>Acidithiobacillaceae</taxon>
        <taxon>Acidithiobacillus</taxon>
    </lineage>
</organism>
<dbReference type="HOGENOM" id="CLU_1093150_0_0_6"/>
<keyword evidence="1 2" id="KW-0812">Transmembrane</keyword>
<dbReference type="GeneID" id="92931342"/>
<feature type="transmembrane region" description="Helical" evidence="1">
    <location>
        <begin position="180"/>
        <end position="197"/>
    </location>
</feature>
<feature type="transmembrane region" description="Helical" evidence="1">
    <location>
        <begin position="37"/>
        <end position="60"/>
    </location>
</feature>
<feature type="transmembrane region" description="Helical" evidence="1">
    <location>
        <begin position="6"/>
        <end position="30"/>
    </location>
</feature>
<evidence type="ECO:0000256" key="1">
    <source>
        <dbReference type="SAM" id="Phobius"/>
    </source>
</evidence>
<dbReference type="RefSeq" id="WP_004871737.1">
    <property type="nucleotide sequence ID" value="NZ_CP005986.1"/>
</dbReference>
<feature type="transmembrane region" description="Helical" evidence="1">
    <location>
        <begin position="66"/>
        <end position="85"/>
    </location>
</feature>
<reference evidence="2 3" key="1">
    <citation type="journal article" date="2009" name="J. Bacteriol.">
        <title>Draft genome sequence of the extremely acidophilic bacterium Acidithiobacillus caldus ATCC 51756 reveals metabolic versatility in the genus Acidithiobacillus.</title>
        <authorList>
            <person name="Valdes J."/>
            <person name="Quatrini R."/>
            <person name="Hallberg K."/>
            <person name="Dopson M."/>
            <person name="Valenzuela P.D."/>
            <person name="Holmes D.S."/>
        </authorList>
    </citation>
    <scope>NUCLEOTIDE SEQUENCE [LARGE SCALE GENOMIC DNA]</scope>
    <source>
        <strain evidence="3">ATCC 51756 / DSM 8584 / KU</strain>
    </source>
</reference>
<dbReference type="eggNOG" id="COG4280">
    <property type="taxonomic scope" value="Bacteria"/>
</dbReference>
<evidence type="ECO:0000313" key="3">
    <source>
        <dbReference type="Proteomes" id="UP000005522"/>
    </source>
</evidence>
<protein>
    <submittedName>
        <fullName evidence="2">Putative transmembrane protein</fullName>
    </submittedName>
</protein>
<dbReference type="AlphaFoldDB" id="A0A059ZYK1"/>
<accession>A0A059ZYK1</accession>
<keyword evidence="1" id="KW-0472">Membrane</keyword>
<gene>
    <name evidence="2" type="ORF">Acaty_c1122</name>
</gene>
<dbReference type="KEGG" id="acz:Acaty_c1122"/>
<sequence length="239" mass="25187">MSPWQIVTATGLAAIVEWVEAFTIVLAVALTIGWPRALGASIAAILTLVAMTVAGGSLLLAGIDVLWLQAVVGIFLLFFGSRWLAKAIARASGRVPLHDEEKAFAKTQDRLRGDVSAAWLVAYKGVLLEGLEVWLIVIALGAQTHTMTLAAAAAAGALVLVALAGGIIHRPLRRVPENSMKFFVGAMITAFGSYWTLHALGLAWPGEDAAIPVLVAFYLLTGMLAVLLLRANKVRGVAA</sequence>
<keyword evidence="1" id="KW-1133">Transmembrane helix</keyword>